<evidence type="ECO:0000313" key="3">
    <source>
        <dbReference type="Proteomes" id="UP001519460"/>
    </source>
</evidence>
<keyword evidence="3" id="KW-1185">Reference proteome</keyword>
<feature type="region of interest" description="Disordered" evidence="1">
    <location>
        <begin position="19"/>
        <end position="44"/>
    </location>
</feature>
<comment type="caution">
    <text evidence="2">The sequence shown here is derived from an EMBL/GenBank/DDBJ whole genome shotgun (WGS) entry which is preliminary data.</text>
</comment>
<evidence type="ECO:0000256" key="1">
    <source>
        <dbReference type="SAM" id="MobiDB-lite"/>
    </source>
</evidence>
<organism evidence="2 3">
    <name type="scientific">Batillaria attramentaria</name>
    <dbReference type="NCBI Taxonomy" id="370345"/>
    <lineage>
        <taxon>Eukaryota</taxon>
        <taxon>Metazoa</taxon>
        <taxon>Spiralia</taxon>
        <taxon>Lophotrochozoa</taxon>
        <taxon>Mollusca</taxon>
        <taxon>Gastropoda</taxon>
        <taxon>Caenogastropoda</taxon>
        <taxon>Sorbeoconcha</taxon>
        <taxon>Cerithioidea</taxon>
        <taxon>Batillariidae</taxon>
        <taxon>Batillaria</taxon>
    </lineage>
</organism>
<gene>
    <name evidence="2" type="ORF">BaRGS_00019909</name>
</gene>
<evidence type="ECO:0000313" key="2">
    <source>
        <dbReference type="EMBL" id="KAK7488774.1"/>
    </source>
</evidence>
<feature type="compositionally biased region" description="Polar residues" evidence="1">
    <location>
        <begin position="23"/>
        <end position="34"/>
    </location>
</feature>
<feature type="region of interest" description="Disordered" evidence="1">
    <location>
        <begin position="70"/>
        <end position="128"/>
    </location>
</feature>
<feature type="compositionally biased region" description="Polar residues" evidence="1">
    <location>
        <begin position="89"/>
        <end position="101"/>
    </location>
</feature>
<sequence>MRHPDPRPTLASQRLWQHVPTFDSDSAANGSIHSSPAPGATHSLPAMHLCTASARTIINAQQVRITERTDTQAHKYATSRAQGHRRTLTDTQANARGTNLVKNDPTKVSAEEFPRNTLGQPWRKTSRR</sequence>
<proteinExistence type="predicted"/>
<dbReference type="EMBL" id="JACVVK020000146">
    <property type="protein sequence ID" value="KAK7488774.1"/>
    <property type="molecule type" value="Genomic_DNA"/>
</dbReference>
<protein>
    <submittedName>
        <fullName evidence="2">Uncharacterized protein</fullName>
    </submittedName>
</protein>
<dbReference type="Proteomes" id="UP001519460">
    <property type="component" value="Unassembled WGS sequence"/>
</dbReference>
<accession>A0ABD0KNL9</accession>
<reference evidence="2 3" key="1">
    <citation type="journal article" date="2023" name="Sci. Data">
        <title>Genome assembly of the Korean intertidal mud-creeper Batillaria attramentaria.</title>
        <authorList>
            <person name="Patra A.K."/>
            <person name="Ho P.T."/>
            <person name="Jun S."/>
            <person name="Lee S.J."/>
            <person name="Kim Y."/>
            <person name="Won Y.J."/>
        </authorList>
    </citation>
    <scope>NUCLEOTIDE SEQUENCE [LARGE SCALE GENOMIC DNA]</scope>
    <source>
        <strain evidence="2">Wonlab-2016</strain>
    </source>
</reference>
<name>A0ABD0KNL9_9CAEN</name>
<dbReference type="AlphaFoldDB" id="A0ABD0KNL9"/>